<comment type="caution">
    <text evidence="1">The sequence shown here is derived from an EMBL/GenBank/DDBJ whole genome shotgun (WGS) entry which is preliminary data.</text>
</comment>
<dbReference type="Proteomes" id="UP000541444">
    <property type="component" value="Unassembled WGS sequence"/>
</dbReference>
<gene>
    <name evidence="1" type="ORF">GIB67_031216</name>
</gene>
<name>A0A7J7NKK4_9MAGN</name>
<keyword evidence="2" id="KW-1185">Reference proteome</keyword>
<organism evidence="1 2">
    <name type="scientific">Kingdonia uniflora</name>
    <dbReference type="NCBI Taxonomy" id="39325"/>
    <lineage>
        <taxon>Eukaryota</taxon>
        <taxon>Viridiplantae</taxon>
        <taxon>Streptophyta</taxon>
        <taxon>Embryophyta</taxon>
        <taxon>Tracheophyta</taxon>
        <taxon>Spermatophyta</taxon>
        <taxon>Magnoliopsida</taxon>
        <taxon>Ranunculales</taxon>
        <taxon>Circaeasteraceae</taxon>
        <taxon>Kingdonia</taxon>
    </lineage>
</organism>
<evidence type="ECO:0000313" key="1">
    <source>
        <dbReference type="EMBL" id="KAF6167633.1"/>
    </source>
</evidence>
<dbReference type="AlphaFoldDB" id="A0A7J7NKK4"/>
<evidence type="ECO:0000313" key="2">
    <source>
        <dbReference type="Proteomes" id="UP000541444"/>
    </source>
</evidence>
<proteinExistence type="predicted"/>
<accession>A0A7J7NKK4</accession>
<sequence>VFATGRVLVLLGLQESEEVEYEAIVDIIFEKNSPIFGQRGVFFDKLLIGMKIKYPRILLRFAY</sequence>
<feature type="non-terminal residue" evidence="1">
    <location>
        <position position="1"/>
    </location>
</feature>
<dbReference type="EMBL" id="JACGCM010000723">
    <property type="protein sequence ID" value="KAF6167633.1"/>
    <property type="molecule type" value="Genomic_DNA"/>
</dbReference>
<reference evidence="1 2" key="1">
    <citation type="journal article" date="2020" name="IScience">
        <title>Genome Sequencing of the Endangered Kingdonia uniflora (Circaeasteraceae, Ranunculales) Reveals Potential Mechanisms of Evolutionary Specialization.</title>
        <authorList>
            <person name="Sun Y."/>
            <person name="Deng T."/>
            <person name="Zhang A."/>
            <person name="Moore M.J."/>
            <person name="Landis J.B."/>
            <person name="Lin N."/>
            <person name="Zhang H."/>
            <person name="Zhang X."/>
            <person name="Huang J."/>
            <person name="Zhang X."/>
            <person name="Sun H."/>
            <person name="Wang H."/>
        </authorList>
    </citation>
    <scope>NUCLEOTIDE SEQUENCE [LARGE SCALE GENOMIC DNA]</scope>
    <source>
        <strain evidence="1">TB1705</strain>
        <tissue evidence="1">Leaf</tissue>
    </source>
</reference>
<protein>
    <submittedName>
        <fullName evidence="1">Uncharacterized protein</fullName>
    </submittedName>
</protein>